<gene>
    <name evidence="2" type="ORF">BOTNAR_0457g00040</name>
</gene>
<dbReference type="AlphaFoldDB" id="A0A4Z1HIG8"/>
<proteinExistence type="predicted"/>
<sequence>MQLSEESKDTPAVNQDHPSSESPNGNVFLVDMDMEMEILGMELRGRTGLYMGSLALTRE</sequence>
<protein>
    <submittedName>
        <fullName evidence="2">Uncharacterized protein</fullName>
    </submittedName>
</protein>
<dbReference type="Proteomes" id="UP000297452">
    <property type="component" value="Unassembled WGS sequence"/>
</dbReference>
<name>A0A4Z1HIG8_9HELO</name>
<comment type="caution">
    <text evidence="2">The sequence shown here is derived from an EMBL/GenBank/DDBJ whole genome shotgun (WGS) entry which is preliminary data.</text>
</comment>
<feature type="compositionally biased region" description="Polar residues" evidence="1">
    <location>
        <begin position="12"/>
        <end position="25"/>
    </location>
</feature>
<accession>A0A4Z1HIG8</accession>
<evidence type="ECO:0000313" key="2">
    <source>
        <dbReference type="EMBL" id="TGO48826.1"/>
    </source>
</evidence>
<evidence type="ECO:0000256" key="1">
    <source>
        <dbReference type="SAM" id="MobiDB-lite"/>
    </source>
</evidence>
<organism evidence="2 3">
    <name type="scientific">Botryotinia narcissicola</name>
    <dbReference type="NCBI Taxonomy" id="278944"/>
    <lineage>
        <taxon>Eukaryota</taxon>
        <taxon>Fungi</taxon>
        <taxon>Dikarya</taxon>
        <taxon>Ascomycota</taxon>
        <taxon>Pezizomycotina</taxon>
        <taxon>Leotiomycetes</taxon>
        <taxon>Helotiales</taxon>
        <taxon>Sclerotiniaceae</taxon>
        <taxon>Botryotinia</taxon>
    </lineage>
</organism>
<dbReference type="EMBL" id="PQXJ01000457">
    <property type="protein sequence ID" value="TGO48826.1"/>
    <property type="molecule type" value="Genomic_DNA"/>
</dbReference>
<reference evidence="2 3" key="1">
    <citation type="submission" date="2017-12" db="EMBL/GenBank/DDBJ databases">
        <title>Comparative genomics of Botrytis spp.</title>
        <authorList>
            <person name="Valero-Jimenez C.A."/>
            <person name="Tapia P."/>
            <person name="Veloso J."/>
            <person name="Silva-Moreno E."/>
            <person name="Staats M."/>
            <person name="Valdes J.H."/>
            <person name="Van Kan J.A.L."/>
        </authorList>
    </citation>
    <scope>NUCLEOTIDE SEQUENCE [LARGE SCALE GENOMIC DNA]</scope>
    <source>
        <strain evidence="2 3">MUCL2120</strain>
    </source>
</reference>
<keyword evidence="3" id="KW-1185">Reference proteome</keyword>
<evidence type="ECO:0000313" key="3">
    <source>
        <dbReference type="Proteomes" id="UP000297452"/>
    </source>
</evidence>
<feature type="region of interest" description="Disordered" evidence="1">
    <location>
        <begin position="1"/>
        <end position="27"/>
    </location>
</feature>